<dbReference type="RefSeq" id="WP_185801463.1">
    <property type="nucleotide sequence ID" value="NZ_JACJVJ010000002.1"/>
</dbReference>
<evidence type="ECO:0008006" key="4">
    <source>
        <dbReference type="Google" id="ProtNLM"/>
    </source>
</evidence>
<gene>
    <name evidence="2" type="ORF">H6P80_11225</name>
</gene>
<keyword evidence="1" id="KW-0732">Signal</keyword>
<evidence type="ECO:0000313" key="2">
    <source>
        <dbReference type="EMBL" id="MBC2778188.1"/>
    </source>
</evidence>
<proteinExistence type="predicted"/>
<evidence type="ECO:0000313" key="3">
    <source>
        <dbReference type="Proteomes" id="UP000564378"/>
    </source>
</evidence>
<organism evidence="2 3">
    <name type="scientific">Parasphingopyxis marina</name>
    <dbReference type="NCBI Taxonomy" id="2761622"/>
    <lineage>
        <taxon>Bacteria</taxon>
        <taxon>Pseudomonadati</taxon>
        <taxon>Pseudomonadota</taxon>
        <taxon>Alphaproteobacteria</taxon>
        <taxon>Sphingomonadales</taxon>
        <taxon>Sphingomonadaceae</taxon>
        <taxon>Parasphingopyxis</taxon>
    </lineage>
</organism>
<sequence>MTIVRRKSAILLAGGMLALAACSSGDGETQVTSTVEEGDSHAVQALTPVDAPPEIEAPALAAVARVDIEAELEPGAGCSVEQDGKSLLVAVEGDAIARPYGTLRHFAFAGDLDALWDGGEFTAGAITIVVTPEDGEGEQIDTVTVKQASVRVREDGQEGEAELRAEWHCGA</sequence>
<dbReference type="PROSITE" id="PS51257">
    <property type="entry name" value="PROKAR_LIPOPROTEIN"/>
    <property type="match status" value="1"/>
</dbReference>
<accession>A0A842HVV3</accession>
<feature type="signal peptide" evidence="1">
    <location>
        <begin position="1"/>
        <end position="20"/>
    </location>
</feature>
<dbReference type="EMBL" id="JACJVJ010000002">
    <property type="protein sequence ID" value="MBC2778188.1"/>
    <property type="molecule type" value="Genomic_DNA"/>
</dbReference>
<keyword evidence="3" id="KW-1185">Reference proteome</keyword>
<protein>
    <recommendedName>
        <fullName evidence="4">Lipoprotein</fullName>
    </recommendedName>
</protein>
<comment type="caution">
    <text evidence="2">The sequence shown here is derived from an EMBL/GenBank/DDBJ whole genome shotgun (WGS) entry which is preliminary data.</text>
</comment>
<evidence type="ECO:0000256" key="1">
    <source>
        <dbReference type="SAM" id="SignalP"/>
    </source>
</evidence>
<name>A0A842HVV3_9SPHN</name>
<feature type="chain" id="PRO_5032270637" description="Lipoprotein" evidence="1">
    <location>
        <begin position="21"/>
        <end position="171"/>
    </location>
</feature>
<dbReference type="AlphaFoldDB" id="A0A842HVV3"/>
<reference evidence="2 3" key="1">
    <citation type="submission" date="2020-08" db="EMBL/GenBank/DDBJ databases">
        <title>Draft genome sequence of Parasphingopyxis sp. GrpM-11.</title>
        <authorList>
            <person name="Oh J."/>
            <person name="Roh D.-H."/>
        </authorList>
    </citation>
    <scope>NUCLEOTIDE SEQUENCE [LARGE SCALE GENOMIC DNA]</scope>
    <source>
        <strain evidence="2 3">GrpM-11</strain>
    </source>
</reference>
<dbReference type="Proteomes" id="UP000564378">
    <property type="component" value="Unassembled WGS sequence"/>
</dbReference>